<keyword evidence="5 8" id="KW-0799">Topoisomerase</keyword>
<dbReference type="Gene3D" id="3.30.1360.40">
    <property type="match status" value="1"/>
</dbReference>
<dbReference type="InterPro" id="IPR013757">
    <property type="entry name" value="Topo_IIA_A_a_sf"/>
</dbReference>
<keyword evidence="7 8" id="KW-0413">Isomerase</keyword>
<dbReference type="Pfam" id="PF03989">
    <property type="entry name" value="DNA_gyraseA_C"/>
    <property type="match status" value="6"/>
</dbReference>
<gene>
    <name evidence="8 12" type="primary">gyrA</name>
    <name evidence="12" type="ORF">GCM10009547_24100</name>
</gene>
<keyword evidence="8" id="KW-0963">Cytoplasm</keyword>
<feature type="active site" description="O-(5'-phospho-DNA)-tyrosine intermediate" evidence="8 9">
    <location>
        <position position="132"/>
    </location>
</feature>
<evidence type="ECO:0000256" key="8">
    <source>
        <dbReference type="HAMAP-Rule" id="MF_01897"/>
    </source>
</evidence>
<keyword evidence="13" id="KW-1185">Reference proteome</keyword>
<evidence type="ECO:0000259" key="11">
    <source>
        <dbReference type="PROSITE" id="PS52040"/>
    </source>
</evidence>
<feature type="region of interest" description="Disordered" evidence="10">
    <location>
        <begin position="823"/>
        <end position="867"/>
    </location>
</feature>
<dbReference type="InterPro" id="IPR050220">
    <property type="entry name" value="Type_II_DNA_Topoisomerases"/>
</dbReference>
<organism evidence="12 13">
    <name type="scientific">Sporichthya brevicatena</name>
    <dbReference type="NCBI Taxonomy" id="171442"/>
    <lineage>
        <taxon>Bacteria</taxon>
        <taxon>Bacillati</taxon>
        <taxon>Actinomycetota</taxon>
        <taxon>Actinomycetes</taxon>
        <taxon>Sporichthyales</taxon>
        <taxon>Sporichthyaceae</taxon>
        <taxon>Sporichthya</taxon>
    </lineage>
</organism>
<dbReference type="InterPro" id="IPR013758">
    <property type="entry name" value="Topo_IIA_A/C_ab"/>
</dbReference>
<dbReference type="CDD" id="cd00187">
    <property type="entry name" value="TOP4c"/>
    <property type="match status" value="1"/>
</dbReference>
<reference evidence="12 13" key="1">
    <citation type="journal article" date="2019" name="Int. J. Syst. Evol. Microbiol.">
        <title>The Global Catalogue of Microorganisms (GCM) 10K type strain sequencing project: providing services to taxonomists for standard genome sequencing and annotation.</title>
        <authorList>
            <consortium name="The Broad Institute Genomics Platform"/>
            <consortium name="The Broad Institute Genome Sequencing Center for Infectious Disease"/>
            <person name="Wu L."/>
            <person name="Ma J."/>
        </authorList>
    </citation>
    <scope>NUCLEOTIDE SEQUENCE [LARGE SCALE GENOMIC DNA]</scope>
    <source>
        <strain evidence="12 13">JCM 10671</strain>
    </source>
</reference>
<dbReference type="SUPFAM" id="SSF56719">
    <property type="entry name" value="Type II DNA topoisomerase"/>
    <property type="match status" value="1"/>
</dbReference>
<comment type="function">
    <text evidence="8">A type II topoisomerase that negatively supercoils closed circular double-stranded (ds) DNA in an ATP-dependent manner to modulate DNA topology and maintain chromosomes in an underwound state. Negative supercoiling favors strand separation, and DNA replication, transcription, recombination and repair, all of which involve strand separation. Also able to catalyze the interconversion of other topological isomers of dsDNA rings, including catenanes and knotted rings. Type II topoisomerases break and join 2 DNA strands simultaneously in an ATP-dependent manner.</text>
</comment>
<dbReference type="Proteomes" id="UP001500957">
    <property type="component" value="Unassembled WGS sequence"/>
</dbReference>
<dbReference type="InterPro" id="IPR013760">
    <property type="entry name" value="Topo_IIA-like_dom_sf"/>
</dbReference>
<comment type="subunit">
    <text evidence="8">Heterotetramer, composed of two GyrA and two GyrB chains. In the heterotetramer, GyrA contains the active site tyrosine that forms a transient covalent intermediate with DNA, while GyrB binds cofactors and catalyzes ATP hydrolysis.</text>
</comment>
<dbReference type="InterPro" id="IPR002205">
    <property type="entry name" value="Topo_IIA_dom_A"/>
</dbReference>
<dbReference type="InterPro" id="IPR006691">
    <property type="entry name" value="GyrA/parC_rep"/>
</dbReference>
<evidence type="ECO:0000256" key="10">
    <source>
        <dbReference type="SAM" id="MobiDB-lite"/>
    </source>
</evidence>
<evidence type="ECO:0000256" key="7">
    <source>
        <dbReference type="ARBA" id="ARBA00023235"/>
    </source>
</evidence>
<feature type="short sequence motif" description="GyrA-box" evidence="8">
    <location>
        <begin position="540"/>
        <end position="546"/>
    </location>
</feature>
<evidence type="ECO:0000313" key="12">
    <source>
        <dbReference type="EMBL" id="GAA0620674.1"/>
    </source>
</evidence>
<keyword evidence="3 8" id="KW-0547">Nucleotide-binding</keyword>
<dbReference type="NCBIfam" id="TIGR01063">
    <property type="entry name" value="gyrA"/>
    <property type="match status" value="1"/>
</dbReference>
<dbReference type="PANTHER" id="PTHR43493">
    <property type="entry name" value="DNA GYRASE/TOPOISOMERASE SUBUNIT A"/>
    <property type="match status" value="1"/>
</dbReference>
<evidence type="ECO:0000256" key="9">
    <source>
        <dbReference type="PROSITE-ProRule" id="PRU01384"/>
    </source>
</evidence>
<feature type="domain" description="Topo IIA-type catalytic" evidence="11">
    <location>
        <begin position="44"/>
        <end position="513"/>
    </location>
</feature>
<comment type="miscellaneous">
    <text evidence="8">Few gyrases are as efficient as E.coli at forming negative supercoils. Not all organisms have 2 type II topoisomerases; in organisms with a single type II topoisomerase this enzyme also has to decatenate newly replicated chromosomes.</text>
</comment>
<dbReference type="InterPro" id="IPR005743">
    <property type="entry name" value="GyrA"/>
</dbReference>
<name>A0ABN1GV98_9ACTN</name>
<dbReference type="InterPro" id="IPR035516">
    <property type="entry name" value="Gyrase/topoIV_suA_C"/>
</dbReference>
<dbReference type="PROSITE" id="PS52040">
    <property type="entry name" value="TOPO_IIA"/>
    <property type="match status" value="1"/>
</dbReference>
<dbReference type="Pfam" id="PF00521">
    <property type="entry name" value="DNA_topoisoIV"/>
    <property type="match status" value="1"/>
</dbReference>
<comment type="catalytic activity">
    <reaction evidence="1 8 9">
        <text>ATP-dependent breakage, passage and rejoining of double-stranded DNA.</text>
        <dbReference type="EC" id="5.6.2.2"/>
    </reaction>
</comment>
<dbReference type="Gene3D" id="1.10.268.10">
    <property type="entry name" value="Topoisomerase, domain 3"/>
    <property type="match status" value="1"/>
</dbReference>
<proteinExistence type="inferred from homology"/>
<evidence type="ECO:0000256" key="2">
    <source>
        <dbReference type="ARBA" id="ARBA00008263"/>
    </source>
</evidence>
<dbReference type="NCBIfam" id="NF004044">
    <property type="entry name" value="PRK05561.1"/>
    <property type="match status" value="1"/>
</dbReference>
<keyword evidence="6 8" id="KW-0238">DNA-binding</keyword>
<dbReference type="EMBL" id="BAAAHE010000018">
    <property type="protein sequence ID" value="GAA0620674.1"/>
    <property type="molecule type" value="Genomic_DNA"/>
</dbReference>
<evidence type="ECO:0000256" key="5">
    <source>
        <dbReference type="ARBA" id="ARBA00023029"/>
    </source>
</evidence>
<dbReference type="HAMAP" id="MF_01897">
    <property type="entry name" value="GyrA"/>
    <property type="match status" value="1"/>
</dbReference>
<dbReference type="Gene3D" id="2.120.10.90">
    <property type="entry name" value="DNA gyrase/topoisomerase IV, subunit A, C-terminal"/>
    <property type="match status" value="1"/>
</dbReference>
<protein>
    <recommendedName>
        <fullName evidence="8">DNA gyrase subunit A</fullName>
        <ecNumber evidence="8">5.6.2.2</ecNumber>
    </recommendedName>
</protein>
<dbReference type="SUPFAM" id="SSF101904">
    <property type="entry name" value="GyrA/ParC C-terminal domain-like"/>
    <property type="match status" value="1"/>
</dbReference>
<evidence type="ECO:0000313" key="13">
    <source>
        <dbReference type="Proteomes" id="UP001500957"/>
    </source>
</evidence>
<dbReference type="EC" id="5.6.2.2" evidence="8"/>
<dbReference type="SMART" id="SM00434">
    <property type="entry name" value="TOP4c"/>
    <property type="match status" value="1"/>
</dbReference>
<comment type="similarity">
    <text evidence="2 8">Belongs to the type II topoisomerase GyrA/ParC subunit family.</text>
</comment>
<evidence type="ECO:0000256" key="4">
    <source>
        <dbReference type="ARBA" id="ARBA00022840"/>
    </source>
</evidence>
<evidence type="ECO:0000256" key="3">
    <source>
        <dbReference type="ARBA" id="ARBA00022741"/>
    </source>
</evidence>
<comment type="subcellular location">
    <subcellularLocation>
        <location evidence="8">Cytoplasm</location>
    </subcellularLocation>
</comment>
<feature type="compositionally biased region" description="Acidic residues" evidence="10">
    <location>
        <begin position="826"/>
        <end position="840"/>
    </location>
</feature>
<dbReference type="PANTHER" id="PTHR43493:SF5">
    <property type="entry name" value="DNA GYRASE SUBUNIT A, CHLOROPLASTIC_MITOCHONDRIAL"/>
    <property type="match status" value="1"/>
</dbReference>
<dbReference type="Gene3D" id="3.90.199.10">
    <property type="entry name" value="Topoisomerase II, domain 5"/>
    <property type="match status" value="1"/>
</dbReference>
<evidence type="ECO:0000256" key="1">
    <source>
        <dbReference type="ARBA" id="ARBA00000185"/>
    </source>
</evidence>
<dbReference type="NCBIfam" id="NF004043">
    <property type="entry name" value="PRK05560.1"/>
    <property type="match status" value="1"/>
</dbReference>
<evidence type="ECO:0000256" key="6">
    <source>
        <dbReference type="ARBA" id="ARBA00023125"/>
    </source>
</evidence>
<accession>A0ABN1GV98</accession>
<sequence>MTSDTSSAPPPPPPGDRIEPVALEVEMQRSYLDYAMSVIVGRALPDVRDGLKPVHRRVLYAMYDGGYRPDRGYNKCARVVGDVMGNYHPHGDSAIYDALVRLAQPWSMRMPLVDGNGNFGSPGNDPAAAMRYTECRLAPLAMEMLRDIDEETVDFSDNYDGRQQEPDVLPARFPNLLVNGSAGIAVGMATNIPPHNLREVAAGVQWYLENFEASKEELLEALLERVKGPDFPTGAQIIGLRGIQDAYRTGRGSVTMRAVVEVEENAKGRTQLVVTALPYQVNPDNLATKIAELVNDGKLQGIAELNDETSARTGQRLVIVLKRDAVAQVVLNNLYKHTQLQDTFGCNMLALVDGVPRTLSLDAFVRHWVAHQIEVIVRRTQYRLRKAEERAHILRALLKALDALDEVIALIRRSPTVEEARSGLMALLEIDELQATAILDMQLRRLAALERQKIIDEYDELMARIAEYNAILASPEKQRQIISEELAATVEKYGDERRTEILPWEGEVSMEDLIAEEDVVVTITRGGYAKRTSTALYREQKRGGKGVRGASLRQDDIVEHFFVTTTHHWILFFTNKGRVYRTKAYQLPDAGRDAKGMHVANLLAFQPDETIAQVVYLRDYSVAPYLVLATRSGQVKKTALAEYDSPRQGGVIAINLREDDEVIGAVLVSPTDDLLLVSRQAMSIRFTADDSALRPMGRATGGVRGMALREGDSLLSMALVRPDSDLVVATANGFIKRTACDEYRIQGRGGFGTLAAKTTDERGELVGAEVVTEGEQLFAITSNGGVIRTVITSTDPRRTGRATMGVRLINVADGDSVVAIARNAETSDEDSETGTEEDSDSVSVPTADDSGGDDHGGSGGGADDRED</sequence>
<comment type="caution">
    <text evidence="12">The sequence shown here is derived from an EMBL/GenBank/DDBJ whole genome shotgun (WGS) entry which is preliminary data.</text>
</comment>
<keyword evidence="4 8" id="KW-0067">ATP-binding</keyword>